<dbReference type="Proteomes" id="UP000076574">
    <property type="component" value="Unassembled WGS sequence"/>
</dbReference>
<comment type="caution">
    <text evidence="1">The sequence shown here is derived from an EMBL/GenBank/DDBJ whole genome shotgun (WGS) entry which is preliminary data.</text>
</comment>
<sequence>MALIGTVIGQCPAGQLRKLLMYQTLAQPCQTLSRLPASVSQDLGKLISYRNLLRQQKFIDFYKI</sequence>
<name>A0A164AK47_9BRAD</name>
<dbReference type="EMBL" id="LVYV01000001">
    <property type="protein sequence ID" value="KZD24937.1"/>
    <property type="molecule type" value="Genomic_DNA"/>
</dbReference>
<gene>
    <name evidence="1" type="ORF">A4A58_00120</name>
</gene>
<organism evidence="1 2">
    <name type="scientific">Tardiphaga robiniae</name>
    <dbReference type="NCBI Taxonomy" id="943830"/>
    <lineage>
        <taxon>Bacteria</taxon>
        <taxon>Pseudomonadati</taxon>
        <taxon>Pseudomonadota</taxon>
        <taxon>Alphaproteobacteria</taxon>
        <taxon>Hyphomicrobiales</taxon>
        <taxon>Nitrobacteraceae</taxon>
        <taxon>Tardiphaga</taxon>
    </lineage>
</organism>
<protein>
    <submittedName>
        <fullName evidence="1">Uncharacterized protein</fullName>
    </submittedName>
</protein>
<evidence type="ECO:0000313" key="1">
    <source>
        <dbReference type="EMBL" id="KZD24937.1"/>
    </source>
</evidence>
<evidence type="ECO:0000313" key="2">
    <source>
        <dbReference type="Proteomes" id="UP000076574"/>
    </source>
</evidence>
<keyword evidence="2" id="KW-1185">Reference proteome</keyword>
<accession>A0A164AK47</accession>
<proteinExistence type="predicted"/>
<dbReference type="STRING" id="943830.A4A58_00120"/>
<reference evidence="1 2" key="1">
    <citation type="submission" date="2016-03" db="EMBL/GenBank/DDBJ databases">
        <title>Microsymbionts genomes from the relict species Vavilovia formosa (Stev.) Fed.</title>
        <authorList>
            <person name="Kopat V."/>
            <person name="Chirak E."/>
            <person name="Kimeklis A."/>
            <person name="Andronov E."/>
        </authorList>
    </citation>
    <scope>NUCLEOTIDE SEQUENCE [LARGE SCALE GENOMIC DNA]</scope>
    <source>
        <strain evidence="1 2">Vaf07</strain>
    </source>
</reference>
<dbReference type="AlphaFoldDB" id="A0A164AK47"/>